<organism evidence="1 2">
    <name type="scientific">Coemansia furcata</name>
    <dbReference type="NCBI Taxonomy" id="417177"/>
    <lineage>
        <taxon>Eukaryota</taxon>
        <taxon>Fungi</taxon>
        <taxon>Fungi incertae sedis</taxon>
        <taxon>Zoopagomycota</taxon>
        <taxon>Kickxellomycotina</taxon>
        <taxon>Kickxellomycetes</taxon>
        <taxon>Kickxellales</taxon>
        <taxon>Kickxellaceae</taxon>
        <taxon>Coemansia</taxon>
    </lineage>
</organism>
<reference evidence="1" key="1">
    <citation type="submission" date="2022-07" db="EMBL/GenBank/DDBJ databases">
        <title>Phylogenomic reconstructions and comparative analyses of Kickxellomycotina fungi.</title>
        <authorList>
            <person name="Reynolds N.K."/>
            <person name="Stajich J.E."/>
            <person name="Barry K."/>
            <person name="Grigoriev I.V."/>
            <person name="Crous P."/>
            <person name="Smith M.E."/>
        </authorList>
    </citation>
    <scope>NUCLEOTIDE SEQUENCE</scope>
    <source>
        <strain evidence="1">CBS 102833</strain>
    </source>
</reference>
<comment type="caution">
    <text evidence="1">The sequence shown here is derived from an EMBL/GenBank/DDBJ whole genome shotgun (WGS) entry which is preliminary data.</text>
</comment>
<accession>A0ACC1LPZ7</accession>
<evidence type="ECO:0000313" key="2">
    <source>
        <dbReference type="Proteomes" id="UP001140096"/>
    </source>
</evidence>
<proteinExistence type="predicted"/>
<protein>
    <submittedName>
        <fullName evidence="1">Uncharacterized protein</fullName>
    </submittedName>
</protein>
<evidence type="ECO:0000313" key="1">
    <source>
        <dbReference type="EMBL" id="KAJ2813030.1"/>
    </source>
</evidence>
<sequence length="238" mass="22865">MRYISTITLLALAACASAAPAANYGGNTGVIIAPPVIFPGVSYPGSTYPHGGNGNGNGNGGNGNGNTGNGNGNTGNGNGNNGSGNGNNGNGNGSNGSGNNGSNSGNGNGNNGSNGNGSNGNGSNGSGNNGGNGPAAGPVGTASNCGLKPGQVSALTPLVEELKLTRTVADLKHLTKQITDLLGDTLQESAVSSLLNVVDSLVAGLGLGGLNLKPAIDSVTSILYKQVPCLLDTLLPSP</sequence>
<gene>
    <name evidence="1" type="ORF">H4S07_000978</name>
</gene>
<name>A0ACC1LPZ7_9FUNG</name>
<dbReference type="EMBL" id="JANBUP010000115">
    <property type="protein sequence ID" value="KAJ2813030.1"/>
    <property type="molecule type" value="Genomic_DNA"/>
</dbReference>
<keyword evidence="2" id="KW-1185">Reference proteome</keyword>
<dbReference type="Proteomes" id="UP001140096">
    <property type="component" value="Unassembled WGS sequence"/>
</dbReference>